<reference evidence="6" key="1">
    <citation type="submission" date="2011-08" db="EMBL/GenBank/DDBJ databases">
        <authorList>
            <person name="Rombauts S."/>
        </authorList>
    </citation>
    <scope>NUCLEOTIDE SEQUENCE</scope>
    <source>
        <strain evidence="6">London</strain>
    </source>
</reference>
<dbReference type="Gene3D" id="1.10.472.80">
    <property type="entry name" value="Ypt/Rab-GAP domain of gyp1p, domain 3"/>
    <property type="match status" value="1"/>
</dbReference>
<reference evidence="5" key="2">
    <citation type="submission" date="2015-06" db="UniProtKB">
        <authorList>
            <consortium name="EnsemblMetazoa"/>
        </authorList>
    </citation>
    <scope>IDENTIFICATION</scope>
</reference>
<dbReference type="EnsemblMetazoa" id="tetur35g00610.1">
    <property type="protein sequence ID" value="tetur35g00610.1"/>
    <property type="gene ID" value="tetur35g00610"/>
</dbReference>
<dbReference type="OrthoDB" id="206700at2759"/>
<feature type="compositionally biased region" description="Polar residues" evidence="2">
    <location>
        <begin position="1"/>
        <end position="11"/>
    </location>
</feature>
<dbReference type="GO" id="GO:0006888">
    <property type="term" value="P:endoplasmic reticulum to Golgi vesicle-mediated transport"/>
    <property type="evidence" value="ECO:0007669"/>
    <property type="project" value="TreeGrafter"/>
</dbReference>
<organism evidence="5 6">
    <name type="scientific">Tetranychus urticae</name>
    <name type="common">Two-spotted spider mite</name>
    <dbReference type="NCBI Taxonomy" id="32264"/>
    <lineage>
        <taxon>Eukaryota</taxon>
        <taxon>Metazoa</taxon>
        <taxon>Ecdysozoa</taxon>
        <taxon>Arthropoda</taxon>
        <taxon>Chelicerata</taxon>
        <taxon>Arachnida</taxon>
        <taxon>Acari</taxon>
        <taxon>Acariformes</taxon>
        <taxon>Trombidiformes</taxon>
        <taxon>Prostigmata</taxon>
        <taxon>Eleutherengona</taxon>
        <taxon>Raphignathae</taxon>
        <taxon>Tetranychoidea</taxon>
        <taxon>Tetranychidae</taxon>
        <taxon>Tetranychus</taxon>
    </lineage>
</organism>
<sequence length="433" mass="49755">MTDMCSSSTSFEDLGDEENDSSLANNNLAQSLLQKFESLPSNLCYDGGDGDNEETIADIQSLTSSDISGKELWIFCDKEFDNQSNSGKSRRKSPLDEQPKIGSIIRCLLNSDIDGLKKLARQKFGLLNDSLRLLVWPKLVKADMIETIPRPDNREMETHPFYTQVVMDVNRSLKRFPPSIEETQRLSMQQQLIQLIMRVLIKNPSLYYYQGYHDICVTFLLILGEEMAFHVVDSISRTHLKQHMEKTMETTADLMEFILIMVDEEDGQLGDFMYKSGVGTIFALSWVITWFSHIFRDYKTVGRLFDLFLADDPMLPIYLSTTIVLYKKDDILKLDCEMAVVHQYLCSILEREEDLPIEELIIQAKELFAKYPPDKLRSLQKIKPRSIVTKRKEHSALISLIFAILDKGAKFSFIPITVTMVLCAIVYQQYLSK</sequence>
<keyword evidence="3" id="KW-0472">Membrane</keyword>
<keyword evidence="3" id="KW-0812">Transmembrane</keyword>
<dbReference type="InterPro" id="IPR000195">
    <property type="entry name" value="Rab-GAP-TBC_dom"/>
</dbReference>
<feature type="domain" description="Rab-GAP TBC" evidence="4">
    <location>
        <begin position="126"/>
        <end position="312"/>
    </location>
</feature>
<dbReference type="InterPro" id="IPR045913">
    <property type="entry name" value="TBC20/Gyp8-like"/>
</dbReference>
<dbReference type="AlphaFoldDB" id="T1L386"/>
<evidence type="ECO:0000256" key="2">
    <source>
        <dbReference type="SAM" id="MobiDB-lite"/>
    </source>
</evidence>
<dbReference type="PROSITE" id="PS50086">
    <property type="entry name" value="TBC_RABGAP"/>
    <property type="match status" value="1"/>
</dbReference>
<dbReference type="InterPro" id="IPR035969">
    <property type="entry name" value="Rab-GAP_TBC_sf"/>
</dbReference>
<dbReference type="PANTHER" id="PTHR20913">
    <property type="entry name" value="TBC1 DOMAIN FAMILY MEMBER 20/GTPASE"/>
    <property type="match status" value="1"/>
</dbReference>
<dbReference type="Gene3D" id="1.10.8.1310">
    <property type="match status" value="1"/>
</dbReference>
<evidence type="ECO:0000313" key="5">
    <source>
        <dbReference type="EnsemblMetazoa" id="tetur35g00610.1"/>
    </source>
</evidence>
<dbReference type="SMART" id="SM00164">
    <property type="entry name" value="TBC"/>
    <property type="match status" value="1"/>
</dbReference>
<evidence type="ECO:0000256" key="1">
    <source>
        <dbReference type="ARBA" id="ARBA00022468"/>
    </source>
</evidence>
<feature type="region of interest" description="Disordered" evidence="2">
    <location>
        <begin position="1"/>
        <end position="22"/>
    </location>
</feature>
<dbReference type="Proteomes" id="UP000015104">
    <property type="component" value="Unassembled WGS sequence"/>
</dbReference>
<gene>
    <name evidence="5" type="primary">107369886</name>
</gene>
<dbReference type="PANTHER" id="PTHR20913:SF7">
    <property type="entry name" value="RE60063P"/>
    <property type="match status" value="1"/>
</dbReference>
<dbReference type="SUPFAM" id="SSF47923">
    <property type="entry name" value="Ypt/Rab-GAP domain of gyp1p"/>
    <property type="match status" value="2"/>
</dbReference>
<evidence type="ECO:0000256" key="3">
    <source>
        <dbReference type="SAM" id="Phobius"/>
    </source>
</evidence>
<dbReference type="EMBL" id="CAEY01001014">
    <property type="status" value="NOT_ANNOTATED_CDS"/>
    <property type="molecule type" value="Genomic_DNA"/>
</dbReference>
<dbReference type="GO" id="GO:0005789">
    <property type="term" value="C:endoplasmic reticulum membrane"/>
    <property type="evidence" value="ECO:0007669"/>
    <property type="project" value="TreeGrafter"/>
</dbReference>
<dbReference type="KEGG" id="tut:107369886"/>
<dbReference type="eggNOG" id="KOG2595">
    <property type="taxonomic scope" value="Eukaryota"/>
</dbReference>
<feature type="transmembrane region" description="Helical" evidence="3">
    <location>
        <begin position="272"/>
        <end position="295"/>
    </location>
</feature>
<proteinExistence type="predicted"/>
<keyword evidence="1" id="KW-0343">GTPase activation</keyword>
<keyword evidence="6" id="KW-1185">Reference proteome</keyword>
<evidence type="ECO:0000313" key="6">
    <source>
        <dbReference type="Proteomes" id="UP000015104"/>
    </source>
</evidence>
<dbReference type="STRING" id="32264.T1L386"/>
<name>T1L386_TETUR</name>
<dbReference type="Pfam" id="PF00566">
    <property type="entry name" value="RabGAP-TBC"/>
    <property type="match status" value="1"/>
</dbReference>
<evidence type="ECO:0000259" key="4">
    <source>
        <dbReference type="PROSITE" id="PS50086"/>
    </source>
</evidence>
<feature type="transmembrane region" description="Helical" evidence="3">
    <location>
        <begin position="411"/>
        <end position="430"/>
    </location>
</feature>
<dbReference type="GO" id="GO:0005096">
    <property type="term" value="F:GTPase activator activity"/>
    <property type="evidence" value="ECO:0007669"/>
    <property type="project" value="UniProtKB-KW"/>
</dbReference>
<dbReference type="FunFam" id="1.10.8.1310:FF:000001">
    <property type="entry name" value="TBC1 domain family, member 20"/>
    <property type="match status" value="1"/>
</dbReference>
<protein>
    <recommendedName>
        <fullName evidence="4">Rab-GAP TBC domain-containing protein</fullName>
    </recommendedName>
</protein>
<accession>T1L386</accession>
<keyword evidence="3" id="KW-1133">Transmembrane helix</keyword>
<dbReference type="HOGENOM" id="CLU_633620_0_0_1"/>
<dbReference type="OMA" id="VYMFAQI"/>